<dbReference type="EMBL" id="APGJ01000006">
    <property type="protein sequence ID" value="EYD71877.1"/>
    <property type="molecule type" value="Genomic_DNA"/>
</dbReference>
<dbReference type="Proteomes" id="UP000025047">
    <property type="component" value="Unassembled WGS sequence"/>
</dbReference>
<evidence type="ECO:0000313" key="2">
    <source>
        <dbReference type="Proteomes" id="UP000025047"/>
    </source>
</evidence>
<name>A0A017HBJ4_9RHOB</name>
<proteinExistence type="predicted"/>
<protein>
    <submittedName>
        <fullName evidence="1">Uncharacterized protein</fullName>
    </submittedName>
</protein>
<dbReference type="AlphaFoldDB" id="A0A017HBJ4"/>
<gene>
    <name evidence="1" type="ORF">Lokhon_01948</name>
</gene>
<accession>A0A017HBJ4</accession>
<organism evidence="1 2">
    <name type="scientific">Limimaricola hongkongensis DSM 17492</name>
    <dbReference type="NCBI Taxonomy" id="1122180"/>
    <lineage>
        <taxon>Bacteria</taxon>
        <taxon>Pseudomonadati</taxon>
        <taxon>Pseudomonadota</taxon>
        <taxon>Alphaproteobacteria</taxon>
        <taxon>Rhodobacterales</taxon>
        <taxon>Paracoccaceae</taxon>
        <taxon>Limimaricola</taxon>
    </lineage>
</organism>
<keyword evidence="2" id="KW-1185">Reference proteome</keyword>
<reference evidence="1 2" key="1">
    <citation type="submission" date="2013-03" db="EMBL/GenBank/DDBJ databases">
        <authorList>
            <person name="Fiebig A."/>
            <person name="Goeker M."/>
            <person name="Klenk H.-P.P."/>
        </authorList>
    </citation>
    <scope>NUCLEOTIDE SEQUENCE [LARGE SCALE GENOMIC DNA]</scope>
    <source>
        <strain evidence="1 2">DSM 17492</strain>
    </source>
</reference>
<sequence>MLATKTLASWQNARRFMRLSVSGFGPFGVQVAAGRAPWLPRSR</sequence>
<comment type="caution">
    <text evidence="1">The sequence shown here is derived from an EMBL/GenBank/DDBJ whole genome shotgun (WGS) entry which is preliminary data.</text>
</comment>
<dbReference type="HOGENOM" id="CLU_3235657_0_0_5"/>
<evidence type="ECO:0000313" key="1">
    <source>
        <dbReference type="EMBL" id="EYD71877.1"/>
    </source>
</evidence>